<dbReference type="SMART" id="SM00356">
    <property type="entry name" value="ZnF_C3H1"/>
    <property type="match status" value="2"/>
</dbReference>
<dbReference type="SUPFAM" id="SSF90229">
    <property type="entry name" value="CCCH zinc finger"/>
    <property type="match status" value="1"/>
</dbReference>
<evidence type="ECO:0000256" key="4">
    <source>
        <dbReference type="PROSITE-ProRule" id="PRU00723"/>
    </source>
</evidence>
<evidence type="ECO:0000313" key="7">
    <source>
        <dbReference type="Ensembl" id="ENSTRUP00000084158.1"/>
    </source>
</evidence>
<feature type="compositionally biased region" description="Low complexity" evidence="5">
    <location>
        <begin position="113"/>
        <end position="122"/>
    </location>
</feature>
<dbReference type="GO" id="GO:0008270">
    <property type="term" value="F:zinc ion binding"/>
    <property type="evidence" value="ECO:0007669"/>
    <property type="project" value="UniProtKB-KW"/>
</dbReference>
<keyword evidence="2 4" id="KW-0863">Zinc-finger</keyword>
<feature type="compositionally biased region" description="Basic and acidic residues" evidence="5">
    <location>
        <begin position="124"/>
        <end position="138"/>
    </location>
</feature>
<dbReference type="PROSITE" id="PS50103">
    <property type="entry name" value="ZF_C3H1"/>
    <property type="match status" value="2"/>
</dbReference>
<dbReference type="Gene3D" id="4.10.1000.10">
    <property type="entry name" value="Zinc finger, CCCH-type"/>
    <property type="match status" value="1"/>
</dbReference>
<keyword evidence="1 4" id="KW-0479">Metal-binding</keyword>
<protein>
    <submittedName>
        <fullName evidence="7">Zinc finger CCCH-type containing 3</fullName>
    </submittedName>
</protein>
<evidence type="ECO:0000256" key="1">
    <source>
        <dbReference type="ARBA" id="ARBA00022723"/>
    </source>
</evidence>
<reference evidence="7 8" key="1">
    <citation type="journal article" date="2011" name="Genome Biol. Evol.">
        <title>Integration of the genetic map and genome assembly of fugu facilitates insights into distinct features of genome evolution in teleosts and mammals.</title>
        <authorList>
            <person name="Kai W."/>
            <person name="Kikuchi K."/>
            <person name="Tohari S."/>
            <person name="Chew A.K."/>
            <person name="Tay A."/>
            <person name="Fujiwara A."/>
            <person name="Hosoya S."/>
            <person name="Suetake H."/>
            <person name="Naruse K."/>
            <person name="Brenner S."/>
            <person name="Suzuki Y."/>
            <person name="Venkatesh B."/>
        </authorList>
    </citation>
    <scope>NUCLEOTIDE SEQUENCE [LARGE SCALE GENOMIC DNA]</scope>
</reference>
<feature type="compositionally biased region" description="Basic residues" evidence="5">
    <location>
        <begin position="67"/>
        <end position="78"/>
    </location>
</feature>
<dbReference type="Pfam" id="PF00642">
    <property type="entry name" value="zf-CCCH"/>
    <property type="match status" value="1"/>
</dbReference>
<dbReference type="AlphaFoldDB" id="A0A674PET2"/>
<feature type="domain" description="C3H1-type" evidence="6">
    <location>
        <begin position="613"/>
        <end position="641"/>
    </location>
</feature>
<gene>
    <name evidence="7" type="primary">zc3h3</name>
</gene>
<keyword evidence="3 4" id="KW-0862">Zinc</keyword>
<dbReference type="Ensembl" id="ENSTRUT00000078402.1">
    <property type="protein sequence ID" value="ENSTRUP00000084158.1"/>
    <property type="gene ID" value="ENSTRUG00000032031.1"/>
</dbReference>
<evidence type="ECO:0000256" key="2">
    <source>
        <dbReference type="ARBA" id="ARBA00022771"/>
    </source>
</evidence>
<name>A0A674PET2_TAKRU</name>
<evidence type="ECO:0000256" key="5">
    <source>
        <dbReference type="SAM" id="MobiDB-lite"/>
    </source>
</evidence>
<feature type="region of interest" description="Disordered" evidence="5">
    <location>
        <begin position="228"/>
        <end position="275"/>
    </location>
</feature>
<dbReference type="FunCoup" id="A0A674PET2">
    <property type="interactions" value="1208"/>
</dbReference>
<dbReference type="InterPro" id="IPR000571">
    <property type="entry name" value="Znf_CCCH"/>
</dbReference>
<proteinExistence type="predicted"/>
<feature type="region of interest" description="Disordered" evidence="5">
    <location>
        <begin position="27"/>
        <end position="167"/>
    </location>
</feature>
<reference evidence="7" key="2">
    <citation type="submission" date="2025-08" db="UniProtKB">
        <authorList>
            <consortium name="Ensembl"/>
        </authorList>
    </citation>
    <scope>IDENTIFICATION</scope>
</reference>
<evidence type="ECO:0000256" key="3">
    <source>
        <dbReference type="ARBA" id="ARBA00022833"/>
    </source>
</evidence>
<reference evidence="7" key="3">
    <citation type="submission" date="2025-09" db="UniProtKB">
        <authorList>
            <consortium name="Ensembl"/>
        </authorList>
    </citation>
    <scope>IDENTIFICATION</scope>
</reference>
<dbReference type="PANTHER" id="PTHR46156:SF1">
    <property type="entry name" value="ZINC FINGER CCCH DOMAIN-CONTAINING PROTEIN 3"/>
    <property type="match status" value="1"/>
</dbReference>
<dbReference type="InParanoid" id="A0A674PET2"/>
<feature type="region of interest" description="Disordered" evidence="5">
    <location>
        <begin position="411"/>
        <end position="512"/>
    </location>
</feature>
<dbReference type="PANTHER" id="PTHR46156">
    <property type="entry name" value="CCCH ZINGC FINGER"/>
    <property type="match status" value="1"/>
</dbReference>
<feature type="zinc finger region" description="C3H1-type" evidence="4">
    <location>
        <begin position="645"/>
        <end position="668"/>
    </location>
</feature>
<dbReference type="GO" id="GO:0005634">
    <property type="term" value="C:nucleus"/>
    <property type="evidence" value="ECO:0007669"/>
    <property type="project" value="TreeGrafter"/>
</dbReference>
<evidence type="ECO:0000313" key="8">
    <source>
        <dbReference type="Proteomes" id="UP000005226"/>
    </source>
</evidence>
<feature type="compositionally biased region" description="Polar residues" evidence="5">
    <location>
        <begin position="228"/>
        <end position="240"/>
    </location>
</feature>
<dbReference type="InterPro" id="IPR036855">
    <property type="entry name" value="Znf_CCCH_sf"/>
</dbReference>
<feature type="compositionally biased region" description="Low complexity" evidence="5">
    <location>
        <begin position="463"/>
        <end position="477"/>
    </location>
</feature>
<sequence>MCSFMSLSISFSSVLDLIDNHKRIHGDTPFTRVQPPEAQRSSRAHGTILGHSYGSRGRNDPPQNHGSWKRKYSLRHKSPQSAHPFISTSCNHRDATPPVSSGGAPHSPRDVTRTTATVTTNVSRKAEPLVPRHEHSKAESCSATEGTQLMAESRRVFPPGSTDPNRRHRLAPVATAAPAVLTTITPSVAALPKLAKQRPSNLSSHSGHCQTTKSVSTNSKFVWVKTQNVKGQSSSVSTPAGKTGNDLPPSKPGAESTVASTVWKKTPGKKPPRRLTQVSVSPKASKYKWVSSYAQSKISRKSMSSKLPLPQRALETDDTLRKAKTALTCPAKTKKEVATSSRSSHYSWKAVAAAGPAVPRRSSFYWTPDKRRVREGFSSGTLRTILPCPPSSSCSPGPFKLHSQMKIIRRSANSGSEKVSSTPGGRLTTPGRPPASLRGPTGARRTSSRELVSFGRHKLRRLVTSVTRTSPPSTFSSGALPDFGSSRYRSRRGPSAAHAHQDPPSLSWRARRVQSARSFLQSRLRTHQDTHPSSPQHWRGGSMCWIRGSLYRVSANKLSRTVASGPAVNRTGKSFSSTQTSMMTWNRCSSTRHLASRAVQRSLAIIRQARQKKQAKQYCMYYNRFGKCNRGNSCPYIHDPDKVAVCTRFLRGTCKKAEGICPFSHKVAKEKVTDAPRDPCVGQHGGLWDL</sequence>
<dbReference type="Proteomes" id="UP000005226">
    <property type="component" value="Chromosome 20"/>
</dbReference>
<dbReference type="GeneTree" id="ENSGT00940000161068"/>
<organism evidence="7 8">
    <name type="scientific">Takifugu rubripes</name>
    <name type="common">Japanese pufferfish</name>
    <name type="synonym">Fugu rubripes</name>
    <dbReference type="NCBI Taxonomy" id="31033"/>
    <lineage>
        <taxon>Eukaryota</taxon>
        <taxon>Metazoa</taxon>
        <taxon>Chordata</taxon>
        <taxon>Craniata</taxon>
        <taxon>Vertebrata</taxon>
        <taxon>Euteleostomi</taxon>
        <taxon>Actinopterygii</taxon>
        <taxon>Neopterygii</taxon>
        <taxon>Teleostei</taxon>
        <taxon>Neoteleostei</taxon>
        <taxon>Acanthomorphata</taxon>
        <taxon>Eupercaria</taxon>
        <taxon>Tetraodontiformes</taxon>
        <taxon>Tetradontoidea</taxon>
        <taxon>Tetraodontidae</taxon>
        <taxon>Takifugu</taxon>
    </lineage>
</organism>
<feature type="zinc finger region" description="C3H1-type" evidence="4">
    <location>
        <begin position="613"/>
        <end position="641"/>
    </location>
</feature>
<feature type="domain" description="C3H1-type" evidence="6">
    <location>
        <begin position="645"/>
        <end position="668"/>
    </location>
</feature>
<accession>A0A674PET2</accession>
<keyword evidence="8" id="KW-1185">Reference proteome</keyword>
<evidence type="ECO:0000259" key="6">
    <source>
        <dbReference type="PROSITE" id="PS50103"/>
    </source>
</evidence>
<feature type="compositionally biased region" description="Polar residues" evidence="5">
    <location>
        <begin position="411"/>
        <end position="421"/>
    </location>
</feature>